<feature type="compositionally biased region" description="Low complexity" evidence="1">
    <location>
        <begin position="53"/>
        <end position="64"/>
    </location>
</feature>
<protein>
    <submittedName>
        <fullName evidence="2">Uncharacterized protein</fullName>
    </submittedName>
</protein>
<feature type="region of interest" description="Disordered" evidence="1">
    <location>
        <begin position="32"/>
        <end position="86"/>
    </location>
</feature>
<gene>
    <name evidence="2" type="ORF">HHI36_005451</name>
</gene>
<name>A0ABD2NVR0_9CUCU</name>
<dbReference type="EMBL" id="JABFTP020000144">
    <property type="protein sequence ID" value="KAL3282260.1"/>
    <property type="molecule type" value="Genomic_DNA"/>
</dbReference>
<reference evidence="2 3" key="1">
    <citation type="journal article" date="2021" name="BMC Biol.">
        <title>Horizontally acquired antibacterial genes associated with adaptive radiation of ladybird beetles.</title>
        <authorList>
            <person name="Li H.S."/>
            <person name="Tang X.F."/>
            <person name="Huang Y.H."/>
            <person name="Xu Z.Y."/>
            <person name="Chen M.L."/>
            <person name="Du X.Y."/>
            <person name="Qiu B.Y."/>
            <person name="Chen P.T."/>
            <person name="Zhang W."/>
            <person name="Slipinski A."/>
            <person name="Escalona H.E."/>
            <person name="Waterhouse R.M."/>
            <person name="Zwick A."/>
            <person name="Pang H."/>
        </authorList>
    </citation>
    <scope>NUCLEOTIDE SEQUENCE [LARGE SCALE GENOMIC DNA]</scope>
    <source>
        <strain evidence="2">SYSU2018</strain>
    </source>
</reference>
<evidence type="ECO:0000313" key="3">
    <source>
        <dbReference type="Proteomes" id="UP001516400"/>
    </source>
</evidence>
<feature type="compositionally biased region" description="Basic and acidic residues" evidence="1">
    <location>
        <begin position="71"/>
        <end position="86"/>
    </location>
</feature>
<comment type="caution">
    <text evidence="2">The sequence shown here is derived from an EMBL/GenBank/DDBJ whole genome shotgun (WGS) entry which is preliminary data.</text>
</comment>
<dbReference type="AlphaFoldDB" id="A0ABD2NVR0"/>
<keyword evidence="3" id="KW-1185">Reference proteome</keyword>
<proteinExistence type="predicted"/>
<dbReference type="Proteomes" id="UP001516400">
    <property type="component" value="Unassembled WGS sequence"/>
</dbReference>
<sequence length="115" mass="13068">MFLVEQETPRESISSLDTTIKNIVETEIFNPDDTLMSPPLFSEGTHEEPVMASSSHSASSSFKSGTKRKRDKADEPSEKVSKTLDNKDDKFDIIGKNYAKKLRDMPFYERSSQMQ</sequence>
<organism evidence="2 3">
    <name type="scientific">Cryptolaemus montrouzieri</name>
    <dbReference type="NCBI Taxonomy" id="559131"/>
    <lineage>
        <taxon>Eukaryota</taxon>
        <taxon>Metazoa</taxon>
        <taxon>Ecdysozoa</taxon>
        <taxon>Arthropoda</taxon>
        <taxon>Hexapoda</taxon>
        <taxon>Insecta</taxon>
        <taxon>Pterygota</taxon>
        <taxon>Neoptera</taxon>
        <taxon>Endopterygota</taxon>
        <taxon>Coleoptera</taxon>
        <taxon>Polyphaga</taxon>
        <taxon>Cucujiformia</taxon>
        <taxon>Coccinelloidea</taxon>
        <taxon>Coccinellidae</taxon>
        <taxon>Scymninae</taxon>
        <taxon>Scymnini</taxon>
        <taxon>Cryptolaemus</taxon>
    </lineage>
</organism>
<evidence type="ECO:0000256" key="1">
    <source>
        <dbReference type="SAM" id="MobiDB-lite"/>
    </source>
</evidence>
<accession>A0ABD2NVR0</accession>
<evidence type="ECO:0000313" key="2">
    <source>
        <dbReference type="EMBL" id="KAL3282260.1"/>
    </source>
</evidence>